<dbReference type="OrthoDB" id="5753718at2"/>
<keyword evidence="1" id="KW-1133">Transmembrane helix</keyword>
<dbReference type="AlphaFoldDB" id="A0A448V018"/>
<name>A0A448V018_9FIRM</name>
<protein>
    <submittedName>
        <fullName evidence="2">YibE/F-like protein</fullName>
    </submittedName>
</protein>
<feature type="transmembrane region" description="Helical" evidence="1">
    <location>
        <begin position="7"/>
        <end position="23"/>
    </location>
</feature>
<feature type="transmembrane region" description="Helical" evidence="1">
    <location>
        <begin position="143"/>
        <end position="164"/>
    </location>
</feature>
<feature type="transmembrane region" description="Helical" evidence="1">
    <location>
        <begin position="170"/>
        <end position="192"/>
    </location>
</feature>
<proteinExistence type="predicted"/>
<dbReference type="Proteomes" id="UP000269544">
    <property type="component" value="Chromosome"/>
</dbReference>
<dbReference type="RefSeq" id="WP_126464662.1">
    <property type="nucleotide sequence ID" value="NZ_LR134523.1"/>
</dbReference>
<keyword evidence="1" id="KW-0812">Transmembrane</keyword>
<dbReference type="Pfam" id="PF07907">
    <property type="entry name" value="YibE_F"/>
    <property type="match status" value="1"/>
</dbReference>
<keyword evidence="3" id="KW-1185">Reference proteome</keyword>
<dbReference type="KEGG" id="piv:NCTC13079_00185"/>
<feature type="transmembrane region" description="Helical" evidence="1">
    <location>
        <begin position="335"/>
        <end position="360"/>
    </location>
</feature>
<sequence>MKRICNVILVLILVGIFFFWNGSEYGDTRVNHETITFVRAKVLKVLEDHREEKYPNLYVGSQRILVEMEGEKYTEPLEIVNILSTESSVPVEAGDRIIVTADEPEGIEPYYTVYNYDRSMPLVLILILFLTLLYLVGRKQGMLSILALLVSVYIIFCLMIPAIYMGASPILMAVLTCILCSVYSTLILYGYTTLSKINLLAVTGAFLVGAGIFLFVSRLLHLSGYQMTDVEGLLLIADDTGMQLTGLLFVGVAVAAYGAAKDVSVSISSALEEIAEVDPNADRHSLFMAGMRMGRNIIGTMVDTLFFAFLGGSLTTILIYISYGVGPRQIINSNLLAVEFTMSIVSTAVLIVLVPITSYISARYYGNKNILH</sequence>
<evidence type="ECO:0000256" key="1">
    <source>
        <dbReference type="SAM" id="Phobius"/>
    </source>
</evidence>
<dbReference type="EMBL" id="LR134523">
    <property type="protein sequence ID" value="VEJ34499.1"/>
    <property type="molecule type" value="Genomic_DNA"/>
</dbReference>
<evidence type="ECO:0000313" key="3">
    <source>
        <dbReference type="Proteomes" id="UP000269544"/>
    </source>
</evidence>
<dbReference type="PANTHER" id="PTHR41771">
    <property type="entry name" value="MEMBRANE PROTEIN-RELATED"/>
    <property type="match status" value="1"/>
</dbReference>
<feature type="transmembrane region" description="Helical" evidence="1">
    <location>
        <begin position="297"/>
        <end position="323"/>
    </location>
</feature>
<gene>
    <name evidence="2" type="ORF">NCTC13079_00185</name>
</gene>
<dbReference type="InterPro" id="IPR012507">
    <property type="entry name" value="YibE_F"/>
</dbReference>
<feature type="transmembrane region" description="Helical" evidence="1">
    <location>
        <begin position="119"/>
        <end position="136"/>
    </location>
</feature>
<keyword evidence="1" id="KW-0472">Membrane</keyword>
<accession>A0A448V018</accession>
<feature type="transmembrane region" description="Helical" evidence="1">
    <location>
        <begin position="199"/>
        <end position="220"/>
    </location>
</feature>
<organism evidence="2 3">
    <name type="scientific">Aedoeadaptatus ivorii</name>
    <dbReference type="NCBI Taxonomy" id="54006"/>
    <lineage>
        <taxon>Bacteria</taxon>
        <taxon>Bacillati</taxon>
        <taxon>Bacillota</taxon>
        <taxon>Tissierellia</taxon>
        <taxon>Tissierellales</taxon>
        <taxon>Peptoniphilaceae</taxon>
        <taxon>Aedoeadaptatus</taxon>
    </lineage>
</organism>
<reference evidence="2 3" key="1">
    <citation type="submission" date="2018-12" db="EMBL/GenBank/DDBJ databases">
        <authorList>
            <consortium name="Pathogen Informatics"/>
        </authorList>
    </citation>
    <scope>NUCLEOTIDE SEQUENCE [LARGE SCALE GENOMIC DNA]</scope>
    <source>
        <strain evidence="2 3">NCTC13079</strain>
    </source>
</reference>
<feature type="transmembrane region" description="Helical" evidence="1">
    <location>
        <begin position="240"/>
        <end position="260"/>
    </location>
</feature>
<evidence type="ECO:0000313" key="2">
    <source>
        <dbReference type="EMBL" id="VEJ34499.1"/>
    </source>
</evidence>
<dbReference type="PANTHER" id="PTHR41771:SF1">
    <property type="entry name" value="MEMBRANE PROTEIN"/>
    <property type="match status" value="1"/>
</dbReference>